<dbReference type="PANTHER" id="PTHR44390">
    <property type="entry name" value="CENTROSOMAL PROTEIN OF 41 KDA"/>
    <property type="match status" value="1"/>
</dbReference>
<feature type="transmembrane region" description="Helical" evidence="11">
    <location>
        <begin position="221"/>
        <end position="244"/>
    </location>
</feature>
<keyword evidence="5" id="KW-0970">Cilium biogenesis/degradation</keyword>
<evidence type="ECO:0000256" key="5">
    <source>
        <dbReference type="ARBA" id="ARBA00022794"/>
    </source>
</evidence>
<evidence type="ECO:0000313" key="13">
    <source>
        <dbReference type="EMBL" id="KAE9291287.1"/>
    </source>
</evidence>
<dbReference type="PANTHER" id="PTHR44390:SF1">
    <property type="entry name" value="CENTROSOMAL PROTEIN OF 41 KDA"/>
    <property type="match status" value="1"/>
</dbReference>
<keyword evidence="11" id="KW-0472">Membrane</keyword>
<evidence type="ECO:0000259" key="12">
    <source>
        <dbReference type="PROSITE" id="PS50206"/>
    </source>
</evidence>
<evidence type="ECO:0000256" key="3">
    <source>
        <dbReference type="ARBA" id="ARBA00022448"/>
    </source>
</evidence>
<organism evidence="13 14">
    <name type="scientific">Phytophthora rubi</name>
    <dbReference type="NCBI Taxonomy" id="129364"/>
    <lineage>
        <taxon>Eukaryota</taxon>
        <taxon>Sar</taxon>
        <taxon>Stramenopiles</taxon>
        <taxon>Oomycota</taxon>
        <taxon>Peronosporomycetes</taxon>
        <taxon>Peronosporales</taxon>
        <taxon>Peronosporaceae</taxon>
        <taxon>Phytophthora</taxon>
    </lineage>
</organism>
<evidence type="ECO:0000256" key="4">
    <source>
        <dbReference type="ARBA" id="ARBA00022490"/>
    </source>
</evidence>
<evidence type="ECO:0000313" key="14">
    <source>
        <dbReference type="Proteomes" id="UP000434957"/>
    </source>
</evidence>
<dbReference type="Proteomes" id="UP000434957">
    <property type="component" value="Unassembled WGS sequence"/>
</dbReference>
<evidence type="ECO:0000256" key="8">
    <source>
        <dbReference type="ARBA" id="ARBA00023212"/>
    </source>
</evidence>
<dbReference type="EMBL" id="QXFT01002934">
    <property type="protein sequence ID" value="KAE9291287.1"/>
    <property type="molecule type" value="Genomic_DNA"/>
</dbReference>
<keyword evidence="9" id="KW-0966">Cell projection</keyword>
<feature type="transmembrane region" description="Helical" evidence="11">
    <location>
        <begin position="21"/>
        <end position="41"/>
    </location>
</feature>
<comment type="similarity">
    <text evidence="10">Belongs to the CEP41 family.</text>
</comment>
<evidence type="ECO:0000256" key="7">
    <source>
        <dbReference type="ARBA" id="ARBA00023069"/>
    </source>
</evidence>
<comment type="caution">
    <text evidence="13">The sequence shown here is derived from an EMBL/GenBank/DDBJ whole genome shotgun (WGS) entry which is preliminary data.</text>
</comment>
<keyword evidence="11" id="KW-1133">Transmembrane helix</keyword>
<dbReference type="SMART" id="SM00450">
    <property type="entry name" value="RHOD"/>
    <property type="match status" value="1"/>
</dbReference>
<keyword evidence="6" id="KW-0653">Protein transport</keyword>
<keyword evidence="3" id="KW-0813">Transport</keyword>
<name>A0A6A4CRZ4_9STRA</name>
<sequence length="503" mass="57118">MLRDVSRLVLKAPKKVITLPYWSFVVWWIIILSVHVVVWVFNGLYAYGYWKLDGSYLNLCLEFYHIGMPHPYHRTIAIVHGGTSTIHGVCILLMVGGSLQQKTLAFTPWSSSTVSNELKTESRGRDSSALLQSFSKAYTKVTYSCSLCGVNGKYFDAALVGREIVETALQTFQAYRMSMLLPRTLLNRFYVILLAANCWSSLVADSVFFGRDEARRRFACIVLDCILDLMSCMGVVLLVLLSYVGDYNSEVTGFDEILCHLSSVPSVLARLQPNYLALTGNPITHLPPEIFEIQNLIYLGIMEKRIPQNPRYKNTQSKIDSGSTVNKVRLISHKEFLKRRDETFRRITCRCLADLFGEYEDTGSASQPEMVARMVKGADGEFSMERVPVDEDNQESCGPRIVSYEAEEKEDYDPPYLVLDTRTKDEFAANRIHRAKNYPATFLNRDVLLPEMHQFKNQEAKLVILYDLDDKTAAQTAHTLVQRGFDNIYVLTGGLVDYADEFP</sequence>
<dbReference type="InterPro" id="IPR036873">
    <property type="entry name" value="Rhodanese-like_dom_sf"/>
</dbReference>
<dbReference type="InterPro" id="IPR001763">
    <property type="entry name" value="Rhodanese-like_dom"/>
</dbReference>
<feature type="domain" description="Rhodanese" evidence="12">
    <location>
        <begin position="412"/>
        <end position="503"/>
    </location>
</feature>
<evidence type="ECO:0000256" key="11">
    <source>
        <dbReference type="SAM" id="Phobius"/>
    </source>
</evidence>
<keyword evidence="7" id="KW-0969">Cilium</keyword>
<evidence type="ECO:0000256" key="6">
    <source>
        <dbReference type="ARBA" id="ARBA00022927"/>
    </source>
</evidence>
<evidence type="ECO:0000256" key="2">
    <source>
        <dbReference type="ARBA" id="ARBA00004300"/>
    </source>
</evidence>
<dbReference type="InterPro" id="IPR051889">
    <property type="entry name" value="CEP41"/>
</dbReference>
<keyword evidence="11" id="KW-0812">Transmembrane</keyword>
<proteinExistence type="inferred from homology"/>
<dbReference type="CDD" id="cd00158">
    <property type="entry name" value="RHOD"/>
    <property type="match status" value="1"/>
</dbReference>
<evidence type="ECO:0000256" key="10">
    <source>
        <dbReference type="ARBA" id="ARBA00038465"/>
    </source>
</evidence>
<gene>
    <name evidence="13" type="ORF">PR003_g25075</name>
</gene>
<dbReference type="SUPFAM" id="SSF52821">
    <property type="entry name" value="Rhodanese/Cell cycle control phosphatase"/>
    <property type="match status" value="1"/>
</dbReference>
<dbReference type="GO" id="GO:0005813">
    <property type="term" value="C:centrosome"/>
    <property type="evidence" value="ECO:0007669"/>
    <property type="project" value="UniProtKB-SubCell"/>
</dbReference>
<dbReference type="GO" id="GO:0015031">
    <property type="term" value="P:protein transport"/>
    <property type="evidence" value="ECO:0007669"/>
    <property type="project" value="UniProtKB-KW"/>
</dbReference>
<keyword evidence="14" id="KW-1185">Reference proteome</keyword>
<reference evidence="13 14" key="1">
    <citation type="submission" date="2018-08" db="EMBL/GenBank/DDBJ databases">
        <title>Genomic investigation of the strawberry pathogen Phytophthora fragariae indicates pathogenicity is determined by transcriptional variation in three key races.</title>
        <authorList>
            <person name="Adams T.M."/>
            <person name="Armitage A.D."/>
            <person name="Sobczyk M.K."/>
            <person name="Bates H.J."/>
            <person name="Dunwell J.M."/>
            <person name="Nellist C.F."/>
            <person name="Harrison R.J."/>
        </authorList>
    </citation>
    <scope>NUCLEOTIDE SEQUENCE [LARGE SCALE GENOMIC DNA]</scope>
    <source>
        <strain evidence="13 14">SCRP333</strain>
    </source>
</reference>
<dbReference type="PROSITE" id="PS50206">
    <property type="entry name" value="RHODANESE_3"/>
    <property type="match status" value="1"/>
</dbReference>
<dbReference type="AlphaFoldDB" id="A0A6A4CRZ4"/>
<keyword evidence="4" id="KW-0963">Cytoplasm</keyword>
<dbReference type="Pfam" id="PF00581">
    <property type="entry name" value="Rhodanese"/>
    <property type="match status" value="1"/>
</dbReference>
<evidence type="ECO:0000256" key="1">
    <source>
        <dbReference type="ARBA" id="ARBA00004120"/>
    </source>
</evidence>
<dbReference type="Gene3D" id="3.40.250.10">
    <property type="entry name" value="Rhodanese-like domain"/>
    <property type="match status" value="1"/>
</dbReference>
<evidence type="ECO:0000256" key="9">
    <source>
        <dbReference type="ARBA" id="ARBA00023273"/>
    </source>
</evidence>
<keyword evidence="8" id="KW-0206">Cytoskeleton</keyword>
<dbReference type="GO" id="GO:0036064">
    <property type="term" value="C:ciliary basal body"/>
    <property type="evidence" value="ECO:0007669"/>
    <property type="project" value="TreeGrafter"/>
</dbReference>
<dbReference type="GO" id="GO:0060271">
    <property type="term" value="P:cilium assembly"/>
    <property type="evidence" value="ECO:0007669"/>
    <property type="project" value="TreeGrafter"/>
</dbReference>
<comment type="subcellular location">
    <subcellularLocation>
        <location evidence="1">Cytoplasm</location>
        <location evidence="1">Cytoskeleton</location>
        <location evidence="1">Cilium basal body</location>
    </subcellularLocation>
    <subcellularLocation>
        <location evidence="2">Cytoplasm</location>
        <location evidence="2">Cytoskeleton</location>
        <location evidence="2">Microtubule organizing center</location>
        <location evidence="2">Centrosome</location>
    </subcellularLocation>
</comment>
<feature type="non-terminal residue" evidence="13">
    <location>
        <position position="503"/>
    </location>
</feature>
<accession>A0A6A4CRZ4</accession>
<protein>
    <recommendedName>
        <fullName evidence="12">Rhodanese domain-containing protein</fullName>
    </recommendedName>
</protein>